<organism evidence="1 2">
    <name type="scientific">Hyella patelloides LEGE 07179</name>
    <dbReference type="NCBI Taxonomy" id="945734"/>
    <lineage>
        <taxon>Bacteria</taxon>
        <taxon>Bacillati</taxon>
        <taxon>Cyanobacteriota</taxon>
        <taxon>Cyanophyceae</taxon>
        <taxon>Pleurocapsales</taxon>
        <taxon>Hyellaceae</taxon>
        <taxon>Hyella</taxon>
    </lineage>
</organism>
<sequence>MNVLTHERAAIVARTQSKLLTGAIRKYSLHFVSKIVLTQIGDTKSCSRKLFNYFFVY</sequence>
<dbReference type="AlphaFoldDB" id="A0A563VKY9"/>
<accession>A0A563VKY9</accession>
<name>A0A563VKY9_9CYAN</name>
<reference evidence="1 2" key="1">
    <citation type="submission" date="2019-01" db="EMBL/GenBank/DDBJ databases">
        <authorList>
            <person name="Brito A."/>
        </authorList>
    </citation>
    <scope>NUCLEOTIDE SEQUENCE [LARGE SCALE GENOMIC DNA]</scope>
    <source>
        <strain evidence="1">1</strain>
    </source>
</reference>
<dbReference type="Proteomes" id="UP000320055">
    <property type="component" value="Unassembled WGS sequence"/>
</dbReference>
<gene>
    <name evidence="1" type="ORF">H1P_1350011</name>
</gene>
<evidence type="ECO:0000313" key="2">
    <source>
        <dbReference type="Proteomes" id="UP000320055"/>
    </source>
</evidence>
<keyword evidence="2" id="KW-1185">Reference proteome</keyword>
<proteinExistence type="predicted"/>
<evidence type="ECO:0000313" key="1">
    <source>
        <dbReference type="EMBL" id="VEP12126.1"/>
    </source>
</evidence>
<dbReference type="EMBL" id="CAACVJ010000041">
    <property type="protein sequence ID" value="VEP12126.1"/>
    <property type="molecule type" value="Genomic_DNA"/>
</dbReference>
<protein>
    <submittedName>
        <fullName evidence="1">Uncharacterized protein</fullName>
    </submittedName>
</protein>